<evidence type="ECO:0000256" key="3">
    <source>
        <dbReference type="ARBA" id="ARBA00022452"/>
    </source>
</evidence>
<dbReference type="InterPro" id="IPR012910">
    <property type="entry name" value="Plug_dom"/>
</dbReference>
<dbReference type="RefSeq" id="WP_048643910.1">
    <property type="nucleotide sequence ID" value="NZ_CP012040.1"/>
</dbReference>
<dbReference type="Pfam" id="PF13715">
    <property type="entry name" value="CarbopepD_reg_2"/>
    <property type="match status" value="1"/>
</dbReference>
<dbReference type="Proteomes" id="UP000036520">
    <property type="component" value="Chromosome"/>
</dbReference>
<dbReference type="Pfam" id="PF07715">
    <property type="entry name" value="Plug"/>
    <property type="match status" value="1"/>
</dbReference>
<dbReference type="OrthoDB" id="9768177at2"/>
<keyword evidence="4 7" id="KW-0812">Transmembrane</keyword>
<proteinExistence type="inferred from homology"/>
<organism evidence="9 10">
    <name type="scientific">Cyclobacterium amurskyense</name>
    <dbReference type="NCBI Taxonomy" id="320787"/>
    <lineage>
        <taxon>Bacteria</taxon>
        <taxon>Pseudomonadati</taxon>
        <taxon>Bacteroidota</taxon>
        <taxon>Cytophagia</taxon>
        <taxon>Cytophagales</taxon>
        <taxon>Cyclobacteriaceae</taxon>
        <taxon>Cyclobacterium</taxon>
    </lineage>
</organism>
<keyword evidence="10" id="KW-1185">Reference proteome</keyword>
<dbReference type="InterPro" id="IPR008969">
    <property type="entry name" value="CarboxyPept-like_regulatory"/>
</dbReference>
<dbReference type="SUPFAM" id="SSF49464">
    <property type="entry name" value="Carboxypeptidase regulatory domain-like"/>
    <property type="match status" value="1"/>
</dbReference>
<accession>A0A0H4PLE0</accession>
<evidence type="ECO:0000256" key="1">
    <source>
        <dbReference type="ARBA" id="ARBA00004571"/>
    </source>
</evidence>
<evidence type="ECO:0000256" key="5">
    <source>
        <dbReference type="ARBA" id="ARBA00023136"/>
    </source>
</evidence>
<dbReference type="InterPro" id="IPR037066">
    <property type="entry name" value="Plug_dom_sf"/>
</dbReference>
<evidence type="ECO:0000313" key="9">
    <source>
        <dbReference type="EMBL" id="AKP53853.1"/>
    </source>
</evidence>
<dbReference type="InterPro" id="IPR036942">
    <property type="entry name" value="Beta-barrel_TonB_sf"/>
</dbReference>
<evidence type="ECO:0000313" key="10">
    <source>
        <dbReference type="Proteomes" id="UP000036520"/>
    </source>
</evidence>
<dbReference type="NCBIfam" id="TIGR04057">
    <property type="entry name" value="SusC_RagA_signa"/>
    <property type="match status" value="1"/>
</dbReference>
<dbReference type="PROSITE" id="PS52016">
    <property type="entry name" value="TONB_DEPENDENT_REC_3"/>
    <property type="match status" value="1"/>
</dbReference>
<gene>
    <name evidence="9" type="ORF">CA2015_4515</name>
</gene>
<dbReference type="InterPro" id="IPR039426">
    <property type="entry name" value="TonB-dep_rcpt-like"/>
</dbReference>
<dbReference type="Gene3D" id="2.60.40.1120">
    <property type="entry name" value="Carboxypeptidase-like, regulatory domain"/>
    <property type="match status" value="1"/>
</dbReference>
<sequence>MKNYLLRIIVRISKQTLKLFLPMLLGIQTLVAEPSTSQSLEDYQVQLYANGESLVDVLSKLEKQTDFIFAYNQSVLTDKTKVKLSVSSNLKEALERLATIVPYDFKRVNENIYVIKKSKVNKLSPVLAKNKIEKFAIAIRGTVVDESGAPIPGVTVSIPGTSIGTATDLDGKYSISVPEGAELVFSFIGYEAQQIKVGSQSVINVTLVEEISSLNEVVVVGFGEQKKANLTGAVTTIDAAVIAERPVQNVGQMLQGVIPGLNLQTGGLGGELNQSLNFNIRGAGTIGQGSTSSPLVLIDGMDGDLNALNPQDIDNITVLKDAAAASVYGSRAAFGVILVTTKSGKEGKAKVNYNNNFRFGQPRGLPDMMDSHTFSLYYNEAAYHAGRSPIFDDETIDRIVQYQNGTLETSTIPDNNGERWQYYSASNGNTDWFAEQYKSMTFSQEHNLSVNGGSENAKYYVSANYLDQGGLTRHADDSFNRYGITAKVDLKINDKVSFLYNNRFVREYFTKATHLNDLFYHNVARRWPTVPVKDPNGYYSYPSEINQMKTGGRVNNLKDFYYMQGQLTYTPKDNWNIIASINYRLINTNNDSNVLPAFAYDVDGEAYPAPVYWSAAGHTAVSQFNQKEDFFTSNIYSDYSFNLGEGHNFKVMAGFNSELNKYRNISASRTGLITPTVISINTATDNFQNAGALNHWATAGFFGRLNYNYKEKYLFEFNSRYDGSSRFIQDLRWNLFNSASVGYNIAREDFWTWDDKIQMLKIRGSYGELGNQNTSSWYPFYLTQPFSVNSGSWLVNGIKPNTATAPGLISRFMTWERVRSYNIGLDMGMFDNRLTVNFDYFTRLTLDMVGPAQELPVILGTSVPLINNADLKSWGFELESTWRDNIGDFNYSVRGVLSDDQMKVTKYPNDTYNLSQWYEGELSGNIWGYETVGIAKDQAEMDQHLETTNQNQLGTNWMAGDIMYKDLNGDGTVNSGSNTLGDSGDRKILGNSTPRFKYSLDLSGQYRNWDFRIFIQGVGKRDWMPNGPYFWGTGGQNMWQAAGFMEHMDFYRDENSPMVQAGLADVNLDSYFPRPVFDNGKNNQTQSRFLQSAAYMRLKNLQIGYSLPSEIVSRIGVGNARFYVSGENLLTFSKMSKIFDPESVGLSGWNDGKTYPFSTVYSLGLNVNF</sequence>
<keyword evidence="3 7" id="KW-1134">Transmembrane beta strand</keyword>
<evidence type="ECO:0000259" key="8">
    <source>
        <dbReference type="Pfam" id="PF07715"/>
    </source>
</evidence>
<evidence type="ECO:0000256" key="7">
    <source>
        <dbReference type="PROSITE-ProRule" id="PRU01360"/>
    </source>
</evidence>
<dbReference type="InterPro" id="IPR023997">
    <property type="entry name" value="TonB-dep_OMP_SusC/RagA_CS"/>
</dbReference>
<reference evidence="9 10" key="1">
    <citation type="submission" date="2015-07" db="EMBL/GenBank/DDBJ databases">
        <authorList>
            <person name="Kim K.M."/>
        </authorList>
    </citation>
    <scope>NUCLEOTIDE SEQUENCE [LARGE SCALE GENOMIC DNA]</scope>
    <source>
        <strain evidence="9 10">KCTC 12363</strain>
    </source>
</reference>
<dbReference type="Gene3D" id="2.40.170.20">
    <property type="entry name" value="TonB-dependent receptor, beta-barrel domain"/>
    <property type="match status" value="1"/>
</dbReference>
<protein>
    <submittedName>
        <fullName evidence="9">TonB-dependent receptor plug</fullName>
    </submittedName>
</protein>
<comment type="similarity">
    <text evidence="7">Belongs to the TonB-dependent receptor family.</text>
</comment>
<keyword evidence="5 7" id="KW-0472">Membrane</keyword>
<name>A0A0H4PLE0_9BACT</name>
<keyword evidence="2 7" id="KW-0813">Transport</keyword>
<evidence type="ECO:0000256" key="4">
    <source>
        <dbReference type="ARBA" id="ARBA00022692"/>
    </source>
</evidence>
<dbReference type="FunFam" id="2.60.40.1120:FF:000003">
    <property type="entry name" value="Outer membrane protein Omp121"/>
    <property type="match status" value="1"/>
</dbReference>
<evidence type="ECO:0000256" key="6">
    <source>
        <dbReference type="ARBA" id="ARBA00023237"/>
    </source>
</evidence>
<dbReference type="AlphaFoldDB" id="A0A0H4PLE0"/>
<keyword evidence="6 7" id="KW-0998">Cell outer membrane</keyword>
<dbReference type="NCBIfam" id="TIGR04056">
    <property type="entry name" value="OMP_RagA_SusC"/>
    <property type="match status" value="1"/>
</dbReference>
<dbReference type="GO" id="GO:0009279">
    <property type="term" value="C:cell outer membrane"/>
    <property type="evidence" value="ECO:0007669"/>
    <property type="project" value="UniProtKB-SubCell"/>
</dbReference>
<feature type="domain" description="TonB-dependent receptor plug" evidence="8">
    <location>
        <begin position="227"/>
        <end position="336"/>
    </location>
</feature>
<dbReference type="Gene3D" id="2.170.130.10">
    <property type="entry name" value="TonB-dependent receptor, plug domain"/>
    <property type="match status" value="1"/>
</dbReference>
<dbReference type="SUPFAM" id="SSF56935">
    <property type="entry name" value="Porins"/>
    <property type="match status" value="1"/>
</dbReference>
<keyword evidence="9" id="KW-0675">Receptor</keyword>
<dbReference type="EMBL" id="CP012040">
    <property type="protein sequence ID" value="AKP53853.1"/>
    <property type="molecule type" value="Genomic_DNA"/>
</dbReference>
<comment type="subcellular location">
    <subcellularLocation>
        <location evidence="1 7">Cell outer membrane</location>
        <topology evidence="1 7">Multi-pass membrane protein</topology>
    </subcellularLocation>
</comment>
<dbReference type="STRING" id="320787.CA2015_4515"/>
<dbReference type="PATRIC" id="fig|320787.5.peg.4951"/>
<dbReference type="KEGG" id="camu:CA2015_4515"/>
<evidence type="ECO:0000256" key="2">
    <source>
        <dbReference type="ARBA" id="ARBA00022448"/>
    </source>
</evidence>
<dbReference type="InterPro" id="IPR023996">
    <property type="entry name" value="TonB-dep_OMP_SusC/RagA"/>
</dbReference>